<sequence>MEAVEAAAARADWAAVTAALREVPPRQMPLPLVSTFLAAALRDDRPDTLRAAVLAAVEADIPPARRARLAWRLAFAHRPDEAWLVLHADPAAMADAAAYPTIVQLLGRIARAPEARAELRASAGALARRYANRATAAPVPAPHAFAEGPLAPHPGPGAARILAAPGVPAVVIEAYRAAIGGFEAALATRAPPDVVEFRDVFVNRLGQVWLANGQVVLDQGQAVPEASRAAMPGAPSVAEAALAAETHNSIYHWLADWLPSLAWRFEPGAPDIPVVVRDDAAGFVLESLRLAGGAALPVLPAGDALRVGRLFLGSFGAGSIAPLGAHRRLLETLRAAVDAAPEPPGGPARRLYISRRDSAKRRLGNEEAVEAALAARGFRAVTFTGMPYAAQARLVRGAEAIAAPHGGGLAHLLLARPGTAVFEIMPGTVAGAQLTTCMARLSRLMGLRHLVWLEALNPVTARWAAGLPEMLPALDAFLRGEGPPMPADGVGG</sequence>
<dbReference type="AlphaFoldDB" id="A0A840YA90"/>
<protein>
    <submittedName>
        <fullName evidence="5">Capsular polysaccharide biosynthesis protein</fullName>
    </submittedName>
</protein>
<keyword evidence="3" id="KW-0325">Glycoprotein</keyword>
<evidence type="ECO:0000313" key="5">
    <source>
        <dbReference type="EMBL" id="MBB5690794.1"/>
    </source>
</evidence>
<reference evidence="5 6" key="1">
    <citation type="submission" date="2020-08" db="EMBL/GenBank/DDBJ databases">
        <title>Genomic Encyclopedia of Type Strains, Phase IV (KMG-IV): sequencing the most valuable type-strain genomes for metagenomic binning, comparative biology and taxonomic classification.</title>
        <authorList>
            <person name="Goeker M."/>
        </authorList>
    </citation>
    <scope>NUCLEOTIDE SEQUENCE [LARGE SCALE GENOMIC DNA]</scope>
    <source>
        <strain evidence="5 6">DSM 25895</strain>
    </source>
</reference>
<dbReference type="InterPro" id="IPR049625">
    <property type="entry name" value="Glyco_transf_61_cat"/>
</dbReference>
<feature type="domain" description="Glycosyltransferase 61 catalytic" evidence="4">
    <location>
        <begin position="251"/>
        <end position="421"/>
    </location>
</feature>
<dbReference type="Proteomes" id="UP000562254">
    <property type="component" value="Unassembled WGS sequence"/>
</dbReference>
<dbReference type="EMBL" id="JACIJE010000008">
    <property type="protein sequence ID" value="MBB5690794.1"/>
    <property type="molecule type" value="Genomic_DNA"/>
</dbReference>
<evidence type="ECO:0000259" key="4">
    <source>
        <dbReference type="Pfam" id="PF04577"/>
    </source>
</evidence>
<keyword evidence="2" id="KW-0808">Transferase</keyword>
<evidence type="ECO:0000256" key="3">
    <source>
        <dbReference type="ARBA" id="ARBA00023180"/>
    </source>
</evidence>
<dbReference type="RefSeq" id="WP_184486055.1">
    <property type="nucleotide sequence ID" value="NZ_JACIJE010000008.1"/>
</dbReference>
<keyword evidence="1" id="KW-0328">Glycosyltransferase</keyword>
<evidence type="ECO:0000256" key="1">
    <source>
        <dbReference type="ARBA" id="ARBA00022676"/>
    </source>
</evidence>
<dbReference type="Pfam" id="PF04577">
    <property type="entry name" value="Glyco_transf_61"/>
    <property type="match status" value="1"/>
</dbReference>
<keyword evidence="6" id="KW-1185">Reference proteome</keyword>
<proteinExistence type="predicted"/>
<dbReference type="GO" id="GO:0016757">
    <property type="term" value="F:glycosyltransferase activity"/>
    <property type="evidence" value="ECO:0007669"/>
    <property type="project" value="UniProtKB-KW"/>
</dbReference>
<comment type="caution">
    <text evidence="5">The sequence shown here is derived from an EMBL/GenBank/DDBJ whole genome shotgun (WGS) entry which is preliminary data.</text>
</comment>
<gene>
    <name evidence="5" type="ORF">FHS88_002934</name>
</gene>
<accession>A0A840YA90</accession>
<dbReference type="PANTHER" id="PTHR20961">
    <property type="entry name" value="GLYCOSYLTRANSFERASE"/>
    <property type="match status" value="1"/>
</dbReference>
<organism evidence="5 6">
    <name type="scientific">Neoroseomonas alkaliterrae</name>
    <dbReference type="NCBI Taxonomy" id="1452450"/>
    <lineage>
        <taxon>Bacteria</taxon>
        <taxon>Pseudomonadati</taxon>
        <taxon>Pseudomonadota</taxon>
        <taxon>Alphaproteobacteria</taxon>
        <taxon>Acetobacterales</taxon>
        <taxon>Acetobacteraceae</taxon>
        <taxon>Neoroseomonas</taxon>
    </lineage>
</organism>
<evidence type="ECO:0000256" key="2">
    <source>
        <dbReference type="ARBA" id="ARBA00022679"/>
    </source>
</evidence>
<evidence type="ECO:0000313" key="6">
    <source>
        <dbReference type="Proteomes" id="UP000562254"/>
    </source>
</evidence>
<name>A0A840YA90_9PROT</name>
<dbReference type="InterPro" id="IPR007657">
    <property type="entry name" value="Glycosyltransferase_61"/>
</dbReference>